<keyword evidence="1" id="KW-0812">Transmembrane</keyword>
<comment type="caution">
    <text evidence="4">The sequence shown here is derived from an EMBL/GenBank/DDBJ whole genome shotgun (WGS) entry which is preliminary data.</text>
</comment>
<dbReference type="Proteomes" id="UP000241964">
    <property type="component" value="Unassembled WGS sequence"/>
</dbReference>
<evidence type="ECO:0000313" key="5">
    <source>
        <dbReference type="Proteomes" id="UP000241964"/>
    </source>
</evidence>
<dbReference type="EMBL" id="PYAS01000001">
    <property type="protein sequence ID" value="PSL33770.1"/>
    <property type="molecule type" value="Genomic_DNA"/>
</dbReference>
<evidence type="ECO:0000259" key="3">
    <source>
        <dbReference type="Pfam" id="PF16344"/>
    </source>
</evidence>
<evidence type="ECO:0000313" key="4">
    <source>
        <dbReference type="EMBL" id="PSL33770.1"/>
    </source>
</evidence>
<dbReference type="InterPro" id="IPR032508">
    <property type="entry name" value="FecR_C"/>
</dbReference>
<proteinExistence type="predicted"/>
<accession>A0A2P8GIL4</accession>
<dbReference type="PANTHER" id="PTHR30273">
    <property type="entry name" value="PERIPLASMIC SIGNAL SENSOR AND SIGMA FACTOR ACTIVATOR FECR-RELATED"/>
    <property type="match status" value="1"/>
</dbReference>
<evidence type="ECO:0000256" key="1">
    <source>
        <dbReference type="SAM" id="Phobius"/>
    </source>
</evidence>
<reference evidence="4 5" key="1">
    <citation type="submission" date="2018-03" db="EMBL/GenBank/DDBJ databases">
        <title>Genomic Encyclopedia of Archaeal and Bacterial Type Strains, Phase II (KMG-II): from individual species to whole genera.</title>
        <authorList>
            <person name="Goeker M."/>
        </authorList>
    </citation>
    <scope>NUCLEOTIDE SEQUENCE [LARGE SCALE GENOMIC DNA]</scope>
    <source>
        <strain evidence="4 5">DSM 29057</strain>
    </source>
</reference>
<dbReference type="PANTHER" id="PTHR30273:SF2">
    <property type="entry name" value="PROTEIN FECR"/>
    <property type="match status" value="1"/>
</dbReference>
<evidence type="ECO:0000259" key="2">
    <source>
        <dbReference type="Pfam" id="PF04773"/>
    </source>
</evidence>
<dbReference type="OrthoDB" id="1523489at2"/>
<dbReference type="RefSeq" id="WP_106593463.1">
    <property type="nucleotide sequence ID" value="NZ_PYAS01000001.1"/>
</dbReference>
<dbReference type="GO" id="GO:0016989">
    <property type="term" value="F:sigma factor antagonist activity"/>
    <property type="evidence" value="ECO:0007669"/>
    <property type="project" value="TreeGrafter"/>
</dbReference>
<protein>
    <submittedName>
        <fullName evidence="4">FecR family protein</fullName>
    </submittedName>
</protein>
<organism evidence="4 5">
    <name type="scientific">Dyadobacter jiangsuensis</name>
    <dbReference type="NCBI Taxonomy" id="1591085"/>
    <lineage>
        <taxon>Bacteria</taxon>
        <taxon>Pseudomonadati</taxon>
        <taxon>Bacteroidota</taxon>
        <taxon>Cytophagia</taxon>
        <taxon>Cytophagales</taxon>
        <taxon>Spirosomataceae</taxon>
        <taxon>Dyadobacter</taxon>
    </lineage>
</organism>
<feature type="transmembrane region" description="Helical" evidence="1">
    <location>
        <begin position="91"/>
        <end position="109"/>
    </location>
</feature>
<sequence length="331" mass="37769">MKPELTKYIVFSYFSGDATPLQKEMVLEWLADGRNVELYFTWLEEWEKMHIQFQPDPAEALGKVKAKLREEKQPALSQEVSPIRRISRNGMLLWAAACLFLMSFAGFLGREFLVYRTYHTAFGEQTRFQLADGSTVLLNANSTLKVPRWGFGKSTRHVYLDGEAEFSVQHTFDHQHFKVHNADESLITVLGTEFVVYTRPRKTSVVLNKGKVEISSPAGEEPLTMLPGDRATVEKSGRIIIEKLSLEKLAEHSAWKEHRLVFDDTPLYEVARKIHELFGVEVKINGKELAARTATGSFPAKNAEELLSILSYMYDFEIKKTENKVILIPNP</sequence>
<keyword evidence="5" id="KW-1185">Reference proteome</keyword>
<dbReference type="AlphaFoldDB" id="A0A2P8GIL4"/>
<dbReference type="Gene3D" id="2.60.120.1440">
    <property type="match status" value="1"/>
</dbReference>
<gene>
    <name evidence="4" type="ORF">CLV60_101139</name>
</gene>
<dbReference type="InterPro" id="IPR006860">
    <property type="entry name" value="FecR"/>
</dbReference>
<dbReference type="Gene3D" id="3.55.50.30">
    <property type="match status" value="1"/>
</dbReference>
<keyword evidence="1" id="KW-0472">Membrane</keyword>
<feature type="domain" description="FecR protein" evidence="2">
    <location>
        <begin position="117"/>
        <end position="213"/>
    </location>
</feature>
<keyword evidence="1" id="KW-1133">Transmembrane helix</keyword>
<dbReference type="InterPro" id="IPR012373">
    <property type="entry name" value="Ferrdict_sens_TM"/>
</dbReference>
<dbReference type="Pfam" id="PF16344">
    <property type="entry name" value="FecR_C"/>
    <property type="match status" value="1"/>
</dbReference>
<feature type="domain" description="Protein FecR C-terminal" evidence="3">
    <location>
        <begin position="259"/>
        <end position="326"/>
    </location>
</feature>
<name>A0A2P8GIL4_9BACT</name>
<dbReference type="PIRSF" id="PIRSF018266">
    <property type="entry name" value="FecR"/>
    <property type="match status" value="1"/>
</dbReference>
<dbReference type="Pfam" id="PF04773">
    <property type="entry name" value="FecR"/>
    <property type="match status" value="1"/>
</dbReference>